<evidence type="ECO:0000313" key="2">
    <source>
        <dbReference type="WBParaSite" id="PEQ_0000931501-mRNA-1"/>
    </source>
</evidence>
<proteinExistence type="predicted"/>
<dbReference type="WBParaSite" id="PEQ_0000931501-mRNA-1">
    <property type="protein sequence ID" value="PEQ_0000931501-mRNA-1"/>
    <property type="gene ID" value="PEQ_0000931501"/>
</dbReference>
<dbReference type="Proteomes" id="UP000887564">
    <property type="component" value="Unplaced"/>
</dbReference>
<accession>A0A914RS35</accession>
<protein>
    <submittedName>
        <fullName evidence="2">Uncharacterized protein</fullName>
    </submittedName>
</protein>
<reference evidence="2" key="1">
    <citation type="submission" date="2022-11" db="UniProtKB">
        <authorList>
            <consortium name="WormBaseParasite"/>
        </authorList>
    </citation>
    <scope>IDENTIFICATION</scope>
</reference>
<keyword evidence="1" id="KW-1185">Reference proteome</keyword>
<name>A0A914RS35_PAREQ</name>
<evidence type="ECO:0000313" key="1">
    <source>
        <dbReference type="Proteomes" id="UP000887564"/>
    </source>
</evidence>
<sequence length="183" mass="20488">MTNEKVDLIQKVDHRTDDRAAKGNDLFTDDNTLEDTVSEKKTSKILRQAVAPTSMNLQEIHERKRNYHPYVTYYNQVCTGISVGMLHGATMKSAANHCAALKCEATNAKPEGGGRYEVVFLKKVDGRRSKAGSYCVSGLLSHYAHFVLLATKVRFGIALTYALHKARCPKLIILKEYRLVKTV</sequence>
<dbReference type="AlphaFoldDB" id="A0A914RS35"/>
<organism evidence="1 2">
    <name type="scientific">Parascaris equorum</name>
    <name type="common">Equine roundworm</name>
    <dbReference type="NCBI Taxonomy" id="6256"/>
    <lineage>
        <taxon>Eukaryota</taxon>
        <taxon>Metazoa</taxon>
        <taxon>Ecdysozoa</taxon>
        <taxon>Nematoda</taxon>
        <taxon>Chromadorea</taxon>
        <taxon>Rhabditida</taxon>
        <taxon>Spirurina</taxon>
        <taxon>Ascaridomorpha</taxon>
        <taxon>Ascaridoidea</taxon>
        <taxon>Ascarididae</taxon>
        <taxon>Parascaris</taxon>
    </lineage>
</organism>